<proteinExistence type="predicted"/>
<evidence type="ECO:0000313" key="2">
    <source>
        <dbReference type="EMBL" id="MEF2114427.1"/>
    </source>
</evidence>
<sequence>MLNEKLLDVISHEGVVSLVTCSNNESHVANTWNSYINATEDGRLLIPAAGMIKTQKNIEENDKIKVTIGSKEVMGYRSLGTGFLIEGSAKFVKSGADFDMMKEKFSFLNRVLEITVTSAKQTI</sequence>
<dbReference type="Proteomes" id="UP001498469">
    <property type="component" value="Unassembled WGS sequence"/>
</dbReference>
<keyword evidence="3" id="KW-1185">Reference proteome</keyword>
<name>A0ABU7UV07_9CLOT</name>
<organism evidence="2 3">
    <name type="scientific">Clostridium frigoriphilum</name>
    <dbReference type="NCBI Taxonomy" id="443253"/>
    <lineage>
        <taxon>Bacteria</taxon>
        <taxon>Bacillati</taxon>
        <taxon>Bacillota</taxon>
        <taxon>Clostridia</taxon>
        <taxon>Eubacteriales</taxon>
        <taxon>Clostridiaceae</taxon>
        <taxon>Clostridium</taxon>
    </lineage>
</organism>
<dbReference type="EMBL" id="JAZHFS010000023">
    <property type="protein sequence ID" value="MEF2114427.1"/>
    <property type="molecule type" value="Genomic_DNA"/>
</dbReference>
<comment type="caution">
    <text evidence="2">The sequence shown here is derived from an EMBL/GenBank/DDBJ whole genome shotgun (WGS) entry which is preliminary data.</text>
</comment>
<dbReference type="InterPro" id="IPR011576">
    <property type="entry name" value="Pyridox_Oxase_N"/>
</dbReference>
<dbReference type="Pfam" id="PF01243">
    <property type="entry name" value="PNPOx_N"/>
    <property type="match status" value="1"/>
</dbReference>
<gene>
    <name evidence="2" type="ORF">SJI18_19190</name>
</gene>
<evidence type="ECO:0000313" key="3">
    <source>
        <dbReference type="Proteomes" id="UP001498469"/>
    </source>
</evidence>
<reference evidence="2 3" key="1">
    <citation type="submission" date="2023-11" db="EMBL/GenBank/DDBJ databases">
        <title>Draft genome sequence of a psychrophilic Clostridium strain from permafrost water brine.</title>
        <authorList>
            <person name="Shcherbakova V.A."/>
            <person name="Trubitsyn V.E."/>
            <person name="Zakharyuk A.G."/>
        </authorList>
    </citation>
    <scope>NUCLEOTIDE SEQUENCE [LARGE SCALE GENOMIC DNA]</scope>
    <source>
        <strain evidence="2 3">14F</strain>
    </source>
</reference>
<evidence type="ECO:0000259" key="1">
    <source>
        <dbReference type="Pfam" id="PF01243"/>
    </source>
</evidence>
<accession>A0ABU7UV07</accession>
<dbReference type="EC" id="1.-.-.-" evidence="2"/>
<protein>
    <submittedName>
        <fullName evidence="2">Pyridoxamine 5'-phosphate oxidase family protein</fullName>
        <ecNumber evidence="2">1.-.-.-</ecNumber>
        <ecNumber evidence="2">1.4.3.5</ecNumber>
    </submittedName>
</protein>
<dbReference type="GO" id="GO:0004733">
    <property type="term" value="F:pyridoxamine phosphate oxidase activity"/>
    <property type="evidence" value="ECO:0007669"/>
    <property type="project" value="UniProtKB-EC"/>
</dbReference>
<keyword evidence="2" id="KW-0560">Oxidoreductase</keyword>
<dbReference type="EC" id="1.4.3.5" evidence="2"/>
<dbReference type="RefSeq" id="WP_216253194.1">
    <property type="nucleotide sequence ID" value="NZ_JAZHFS010000023.1"/>
</dbReference>
<feature type="domain" description="Pyridoxamine 5'-phosphate oxidase N-terminal" evidence="1">
    <location>
        <begin position="3"/>
        <end position="117"/>
    </location>
</feature>